<keyword evidence="13 14" id="KW-0472">Membrane</keyword>
<keyword evidence="10 14" id="KW-1133">Transmembrane helix</keyword>
<keyword evidence="5 14" id="KW-0109">Calcium transport</keyword>
<evidence type="ECO:0000256" key="3">
    <source>
        <dbReference type="ARBA" id="ARBA00022180"/>
    </source>
</evidence>
<evidence type="ECO:0000256" key="13">
    <source>
        <dbReference type="ARBA" id="ARBA00023136"/>
    </source>
</evidence>
<keyword evidence="12 14" id="KW-0496">Mitochondrion</keyword>
<dbReference type="PANTHER" id="PTHR33904:SF1">
    <property type="entry name" value="ESSENTIAL MCU REGULATOR, MITOCHONDRIAL"/>
    <property type="match status" value="1"/>
</dbReference>
<evidence type="ECO:0000256" key="9">
    <source>
        <dbReference type="ARBA" id="ARBA00022946"/>
    </source>
</evidence>
<organism evidence="15 18">
    <name type="scientific">Adineta steineri</name>
    <dbReference type="NCBI Taxonomy" id="433720"/>
    <lineage>
        <taxon>Eukaryota</taxon>
        <taxon>Metazoa</taxon>
        <taxon>Spiralia</taxon>
        <taxon>Gnathifera</taxon>
        <taxon>Rotifera</taxon>
        <taxon>Eurotatoria</taxon>
        <taxon>Bdelloidea</taxon>
        <taxon>Adinetida</taxon>
        <taxon>Adinetidae</taxon>
        <taxon>Adineta</taxon>
    </lineage>
</organism>
<evidence type="ECO:0000256" key="10">
    <source>
        <dbReference type="ARBA" id="ARBA00022989"/>
    </source>
</evidence>
<evidence type="ECO:0000256" key="11">
    <source>
        <dbReference type="ARBA" id="ARBA00023065"/>
    </source>
</evidence>
<dbReference type="EMBL" id="CAJNOI010005120">
    <property type="protein sequence ID" value="CAF1559853.1"/>
    <property type="molecule type" value="Genomic_DNA"/>
</dbReference>
<keyword evidence="4 14" id="KW-0813">Transport</keyword>
<dbReference type="OrthoDB" id="10039145at2759"/>
<evidence type="ECO:0000256" key="5">
    <source>
        <dbReference type="ARBA" id="ARBA00022568"/>
    </source>
</evidence>
<evidence type="ECO:0000313" key="17">
    <source>
        <dbReference type="Proteomes" id="UP000663832"/>
    </source>
</evidence>
<feature type="transmembrane region" description="Helical" evidence="14">
    <location>
        <begin position="87"/>
        <end position="109"/>
    </location>
</feature>
<dbReference type="GO" id="GO:0036444">
    <property type="term" value="P:calcium import into the mitochondrion"/>
    <property type="evidence" value="ECO:0007669"/>
    <property type="project" value="UniProtKB-UniRule"/>
</dbReference>
<comment type="subunit">
    <text evidence="14">Component of the uniplex complex. Interacts (via the transmembrane region) with MCU (via the first transmembrane region); the interaction is direct.</text>
</comment>
<dbReference type="Proteomes" id="UP000663877">
    <property type="component" value="Unassembled WGS sequence"/>
</dbReference>
<protein>
    <recommendedName>
        <fullName evidence="3 14">Essential MCU regulator, mitochondrial</fullName>
    </recommendedName>
    <alternativeName>
        <fullName evidence="14">Single-pass membrane protein with aspartate-rich tail 1, mitochondrial</fullName>
    </alternativeName>
</protein>
<evidence type="ECO:0000256" key="7">
    <source>
        <dbReference type="ARBA" id="ARBA00022792"/>
    </source>
</evidence>
<evidence type="ECO:0000313" key="16">
    <source>
        <dbReference type="EMBL" id="CAF1664395.1"/>
    </source>
</evidence>
<dbReference type="Pfam" id="PF10161">
    <property type="entry name" value="DDDD"/>
    <property type="match status" value="1"/>
</dbReference>
<dbReference type="PANTHER" id="PTHR33904">
    <property type="entry name" value="ESSENTIAL MCU REGULATOR, MITOCHONDRIAL"/>
    <property type="match status" value="1"/>
</dbReference>
<comment type="function">
    <text evidence="14">Essential regulatory subunit of the mitochondrial calcium uniporter complex (uniplex), a complex that mediates calcium uptake into mitochondria.</text>
</comment>
<dbReference type="AlphaFoldDB" id="A0A815XNR0"/>
<keyword evidence="11 14" id="KW-0406">Ion transport</keyword>
<evidence type="ECO:0000313" key="15">
    <source>
        <dbReference type="EMBL" id="CAF1559853.1"/>
    </source>
</evidence>
<keyword evidence="9 14" id="KW-0809">Transit peptide</keyword>
<evidence type="ECO:0000256" key="6">
    <source>
        <dbReference type="ARBA" id="ARBA00022692"/>
    </source>
</evidence>
<evidence type="ECO:0000256" key="8">
    <source>
        <dbReference type="ARBA" id="ARBA00022837"/>
    </source>
</evidence>
<dbReference type="GO" id="GO:1990246">
    <property type="term" value="C:uniplex complex"/>
    <property type="evidence" value="ECO:0007669"/>
    <property type="project" value="UniProtKB-UniRule"/>
</dbReference>
<gene>
    <name evidence="15" type="ORF">BJG266_LOCUS46866</name>
    <name evidence="16" type="ORF">QVE165_LOCUS63904</name>
</gene>
<evidence type="ECO:0000313" key="18">
    <source>
        <dbReference type="Proteomes" id="UP000663877"/>
    </source>
</evidence>
<sequence length="131" mass="14739">MHSSLSSMTSKKLCNCVAVPLIRRHVSATHQAATANATARSFLVRFIEERRKRSQQDDIRLEPYLSKGVYTESGAIRPMPKRYPLGIVKVLLIAIPFLYIGSLVSKYAALGLEKMDLFVYSDDDDDDDDDD</sequence>
<comment type="similarity">
    <text evidence="2 14">Belongs to the SMDT1/EMRE family.</text>
</comment>
<evidence type="ECO:0000256" key="12">
    <source>
        <dbReference type="ARBA" id="ARBA00023128"/>
    </source>
</evidence>
<reference evidence="15" key="1">
    <citation type="submission" date="2021-02" db="EMBL/GenBank/DDBJ databases">
        <authorList>
            <person name="Nowell W R."/>
        </authorList>
    </citation>
    <scope>NUCLEOTIDE SEQUENCE</scope>
</reference>
<keyword evidence="7 14" id="KW-0999">Mitochondrion inner membrane</keyword>
<evidence type="ECO:0000256" key="4">
    <source>
        <dbReference type="ARBA" id="ARBA00022448"/>
    </source>
</evidence>
<evidence type="ECO:0000256" key="2">
    <source>
        <dbReference type="ARBA" id="ARBA00008958"/>
    </source>
</evidence>
<dbReference type="GO" id="GO:0051560">
    <property type="term" value="P:mitochondrial calcium ion homeostasis"/>
    <property type="evidence" value="ECO:0007669"/>
    <property type="project" value="UniProtKB-UniRule"/>
</dbReference>
<dbReference type="InterPro" id="IPR018782">
    <property type="entry name" value="MCU_reg"/>
</dbReference>
<comment type="caution">
    <text evidence="15">The sequence shown here is derived from an EMBL/GenBank/DDBJ whole genome shotgun (WGS) entry which is preliminary data.</text>
</comment>
<accession>A0A815XNR0</accession>
<evidence type="ECO:0000256" key="14">
    <source>
        <dbReference type="RuleBase" id="RU369077"/>
    </source>
</evidence>
<comment type="subcellular location">
    <subcellularLocation>
        <location evidence="1 14">Mitochondrion inner membrane</location>
        <topology evidence="1 14">Single-pass membrane protein</topology>
    </subcellularLocation>
</comment>
<proteinExistence type="inferred from homology"/>
<dbReference type="EMBL" id="CAJNOM010005524">
    <property type="protein sequence ID" value="CAF1664395.1"/>
    <property type="molecule type" value="Genomic_DNA"/>
</dbReference>
<keyword evidence="8 14" id="KW-0106">Calcium</keyword>
<evidence type="ECO:0000256" key="1">
    <source>
        <dbReference type="ARBA" id="ARBA00004434"/>
    </source>
</evidence>
<name>A0A815XNR0_9BILA</name>
<keyword evidence="17" id="KW-1185">Reference proteome</keyword>
<dbReference type="Proteomes" id="UP000663832">
    <property type="component" value="Unassembled WGS sequence"/>
</dbReference>
<keyword evidence="6 14" id="KW-0812">Transmembrane</keyword>